<dbReference type="GO" id="GO:0032259">
    <property type="term" value="P:methylation"/>
    <property type="evidence" value="ECO:0007669"/>
    <property type="project" value="UniProtKB-KW"/>
</dbReference>
<dbReference type="Proteomes" id="UP000631114">
    <property type="component" value="Unassembled WGS sequence"/>
</dbReference>
<dbReference type="Pfam" id="PF00891">
    <property type="entry name" value="Methyltransf_2"/>
    <property type="match status" value="1"/>
</dbReference>
<dbReference type="AlphaFoldDB" id="A0A835LMI9"/>
<dbReference type="SUPFAM" id="SSF53335">
    <property type="entry name" value="S-adenosyl-L-methionine-dependent methyltransferases"/>
    <property type="match status" value="1"/>
</dbReference>
<evidence type="ECO:0000256" key="3">
    <source>
        <dbReference type="ARBA" id="ARBA00022691"/>
    </source>
</evidence>
<dbReference type="PROSITE" id="PS51683">
    <property type="entry name" value="SAM_OMT_II"/>
    <property type="match status" value="1"/>
</dbReference>
<keyword evidence="1" id="KW-0489">Methyltransferase</keyword>
<comment type="caution">
    <text evidence="5">The sequence shown here is derived from an EMBL/GenBank/DDBJ whole genome shotgun (WGS) entry which is preliminary data.</text>
</comment>
<dbReference type="GO" id="GO:0008171">
    <property type="term" value="F:O-methyltransferase activity"/>
    <property type="evidence" value="ECO:0007669"/>
    <property type="project" value="InterPro"/>
</dbReference>
<sequence length="116" mass="13299">MIICLFNSKLRLYYGCSGFYMIGGDEECIQILRNCRETILDEDQGKVLIAEVVIKEDEEHRFKVMGLMLDMVMMAHTTNGQERTIEEWGSILSKVGFNRFTVKPNDAVQSVIIAYP</sequence>
<proteinExistence type="predicted"/>
<evidence type="ECO:0000313" key="5">
    <source>
        <dbReference type="EMBL" id="KAF9600460.1"/>
    </source>
</evidence>
<accession>A0A835LMI9</accession>
<evidence type="ECO:0000259" key="4">
    <source>
        <dbReference type="Pfam" id="PF00891"/>
    </source>
</evidence>
<dbReference type="OrthoDB" id="1606438at2759"/>
<keyword evidence="2" id="KW-0808">Transferase</keyword>
<dbReference type="EMBL" id="JADFTS010000006">
    <property type="protein sequence ID" value="KAF9600460.1"/>
    <property type="molecule type" value="Genomic_DNA"/>
</dbReference>
<dbReference type="InterPro" id="IPR016461">
    <property type="entry name" value="COMT-like"/>
</dbReference>
<gene>
    <name evidence="5" type="ORF">IFM89_009375</name>
</gene>
<evidence type="ECO:0000256" key="2">
    <source>
        <dbReference type="ARBA" id="ARBA00022679"/>
    </source>
</evidence>
<dbReference type="InterPro" id="IPR029063">
    <property type="entry name" value="SAM-dependent_MTases_sf"/>
</dbReference>
<evidence type="ECO:0000313" key="6">
    <source>
        <dbReference type="Proteomes" id="UP000631114"/>
    </source>
</evidence>
<dbReference type="Gene3D" id="3.40.50.150">
    <property type="entry name" value="Vaccinia Virus protein VP39"/>
    <property type="match status" value="1"/>
</dbReference>
<organism evidence="5 6">
    <name type="scientific">Coptis chinensis</name>
    <dbReference type="NCBI Taxonomy" id="261450"/>
    <lineage>
        <taxon>Eukaryota</taxon>
        <taxon>Viridiplantae</taxon>
        <taxon>Streptophyta</taxon>
        <taxon>Embryophyta</taxon>
        <taxon>Tracheophyta</taxon>
        <taxon>Spermatophyta</taxon>
        <taxon>Magnoliopsida</taxon>
        <taxon>Ranunculales</taxon>
        <taxon>Ranunculaceae</taxon>
        <taxon>Coptidoideae</taxon>
        <taxon>Coptis</taxon>
    </lineage>
</organism>
<name>A0A835LMI9_9MAGN</name>
<keyword evidence="3" id="KW-0949">S-adenosyl-L-methionine</keyword>
<dbReference type="PANTHER" id="PTHR11746">
    <property type="entry name" value="O-METHYLTRANSFERASE"/>
    <property type="match status" value="1"/>
</dbReference>
<reference evidence="5 6" key="1">
    <citation type="submission" date="2020-10" db="EMBL/GenBank/DDBJ databases">
        <title>The Coptis chinensis genome and diversification of protoberbering-type alkaloids.</title>
        <authorList>
            <person name="Wang B."/>
            <person name="Shu S."/>
            <person name="Song C."/>
            <person name="Liu Y."/>
        </authorList>
    </citation>
    <scope>NUCLEOTIDE SEQUENCE [LARGE SCALE GENOMIC DNA]</scope>
    <source>
        <strain evidence="5">HL-2020</strain>
        <tissue evidence="5">Leaf</tissue>
    </source>
</reference>
<protein>
    <recommendedName>
        <fullName evidence="4">O-methyltransferase C-terminal domain-containing protein</fullName>
    </recommendedName>
</protein>
<keyword evidence="6" id="KW-1185">Reference proteome</keyword>
<evidence type="ECO:0000256" key="1">
    <source>
        <dbReference type="ARBA" id="ARBA00022603"/>
    </source>
</evidence>
<feature type="domain" description="O-methyltransferase C-terminal" evidence="4">
    <location>
        <begin position="25"/>
        <end position="98"/>
    </location>
</feature>
<dbReference type="InterPro" id="IPR001077">
    <property type="entry name" value="COMT_C"/>
</dbReference>